<feature type="binding site" evidence="10">
    <location>
        <position position="142"/>
    </location>
    <ligand>
        <name>L-aspartate</name>
        <dbReference type="ChEBI" id="CHEBI:29991"/>
    </ligand>
</feature>
<evidence type="ECO:0000256" key="6">
    <source>
        <dbReference type="ARBA" id="ARBA00022598"/>
    </source>
</evidence>
<dbReference type="InterPro" id="IPR014729">
    <property type="entry name" value="Rossmann-like_a/b/a_fold"/>
</dbReference>
<evidence type="ECO:0000256" key="8">
    <source>
        <dbReference type="ARBA" id="ARBA00022741"/>
    </source>
</evidence>
<dbReference type="STRING" id="1188229.GlitD10_0870"/>
<comment type="catalytic activity">
    <reaction evidence="10">
        <text>L-citrulline + L-aspartate + ATP = 2-(N(omega)-L-arginino)succinate + AMP + diphosphate + H(+)</text>
        <dbReference type="Rhea" id="RHEA:10932"/>
        <dbReference type="ChEBI" id="CHEBI:15378"/>
        <dbReference type="ChEBI" id="CHEBI:29991"/>
        <dbReference type="ChEBI" id="CHEBI:30616"/>
        <dbReference type="ChEBI" id="CHEBI:33019"/>
        <dbReference type="ChEBI" id="CHEBI:57472"/>
        <dbReference type="ChEBI" id="CHEBI:57743"/>
        <dbReference type="ChEBI" id="CHEBI:456215"/>
        <dbReference type="EC" id="6.3.4.5"/>
    </reaction>
</comment>
<keyword evidence="9 10" id="KW-0067">ATP-binding</keyword>
<feature type="domain" description="Arginosuccinate synthase C-terminal" evidence="12">
    <location>
        <begin position="192"/>
        <end position="409"/>
    </location>
</feature>
<keyword evidence="4 10" id="KW-0963">Cytoplasm</keyword>
<evidence type="ECO:0000256" key="2">
    <source>
        <dbReference type="ARBA" id="ARBA00011881"/>
    </source>
</evidence>
<feature type="binding site" evidence="10">
    <location>
        <position position="202"/>
    </location>
    <ligand>
        <name>L-citrulline</name>
        <dbReference type="ChEBI" id="CHEBI:57743"/>
    </ligand>
</feature>
<dbReference type="FunFam" id="3.90.1260.10:FF:000007">
    <property type="entry name" value="Argininosuccinate synthase"/>
    <property type="match status" value="1"/>
</dbReference>
<protein>
    <recommendedName>
        <fullName evidence="3 10">Argininosuccinate synthase</fullName>
        <ecNumber evidence="3 10">6.3.4.5</ecNumber>
    </recommendedName>
    <alternativeName>
        <fullName evidence="10">Citrulline--aspartate ligase</fullName>
    </alternativeName>
</protein>
<feature type="binding site" evidence="10">
    <location>
        <begin position="10"/>
        <end position="18"/>
    </location>
    <ligand>
        <name>ATP</name>
        <dbReference type="ChEBI" id="CHEBI:30616"/>
    </ligand>
</feature>
<dbReference type="PROSITE" id="PS00564">
    <property type="entry name" value="ARGININOSUCCIN_SYN_1"/>
    <property type="match status" value="1"/>
</dbReference>
<feature type="binding site" evidence="10">
    <location>
        <position position="193"/>
    </location>
    <ligand>
        <name>L-citrulline</name>
        <dbReference type="ChEBI" id="CHEBI:57743"/>
    </ligand>
</feature>
<evidence type="ECO:0000256" key="10">
    <source>
        <dbReference type="HAMAP-Rule" id="MF_00005"/>
    </source>
</evidence>
<dbReference type="InterPro" id="IPR048267">
    <property type="entry name" value="Arginosuc_syn_N"/>
</dbReference>
<dbReference type="NCBIfam" id="NF001770">
    <property type="entry name" value="PRK00509.1"/>
    <property type="match status" value="1"/>
</dbReference>
<dbReference type="SUPFAM" id="SSF52402">
    <property type="entry name" value="Adenine nucleotide alpha hydrolases-like"/>
    <property type="match status" value="1"/>
</dbReference>
<sequence length="418" mass="45936">MGRAQKVVLAYSGGVDTTVCIPYLRQEWGVEEVITLAVDVGQGVSLATAELAETETRRQQELEAIRTKALAAGATVSLVKDVRAEFVRDYALPAIQANALYEGRYPLSTALARPLIAQLLVAVAEEYGADGVAHGCTGKGNDQVRFDVSIAALNPQLKVLAPAREWGMSREQTMAYGERFGLTFPVKKSSPYSIDSNLLGQSIEAGPLEDPWFEPPEEIYTLTQSVTQAPDQPEYVTVEFRQGQPVGLNGENLAAVTLVEQLNVLAGRHGVGRIDMIENRLVGIKSREIYEVPGLLVLITAHQALESMTLTRDVSHYKRGIEETYAQLVYNGLWFSPLKAALDAFIQQTQERVTGSVRLRLFKGTAVVVGRQSPDSLYDPNLATYTEADQFDHRAAEGFIYVWGLPVRVWSQVGQRLP</sequence>
<dbReference type="HAMAP" id="MF_00005">
    <property type="entry name" value="Arg_succ_synth_type1"/>
    <property type="match status" value="1"/>
</dbReference>
<comment type="caution">
    <text evidence="10">Lacks conserved residue(s) required for the propagation of feature annotation.</text>
</comment>
<dbReference type="CDD" id="cd01999">
    <property type="entry name" value="ASS"/>
    <property type="match status" value="1"/>
</dbReference>
<feature type="binding site" evidence="10">
    <location>
        <position position="290"/>
    </location>
    <ligand>
        <name>L-citrulline</name>
        <dbReference type="ChEBI" id="CHEBI:57743"/>
    </ligand>
</feature>
<feature type="binding site" evidence="10">
    <location>
        <position position="278"/>
    </location>
    <ligand>
        <name>L-citrulline</name>
        <dbReference type="ChEBI" id="CHEBI:57743"/>
    </ligand>
</feature>
<dbReference type="GO" id="GO:0000053">
    <property type="term" value="P:argininosuccinate metabolic process"/>
    <property type="evidence" value="ECO:0007669"/>
    <property type="project" value="TreeGrafter"/>
</dbReference>
<dbReference type="Proteomes" id="UP000180235">
    <property type="component" value="Chromosome"/>
</dbReference>
<dbReference type="PROSITE" id="PS00565">
    <property type="entry name" value="ARGININOSUCCIN_SYN_2"/>
    <property type="match status" value="1"/>
</dbReference>
<reference evidence="13 14" key="1">
    <citation type="submission" date="2016-10" db="EMBL/GenBank/DDBJ databases">
        <title>Description of Gloeomargarita lithophora gen. nov., sp. nov., a thylakoid-bearing basal-branching cyanobacterium with intracellular carbonates, and proposal for Gloeomargaritales ord. nov.</title>
        <authorList>
            <person name="Moreira D."/>
            <person name="Tavera R."/>
            <person name="Benzerara K."/>
            <person name="Skouri-Panet F."/>
            <person name="Couradeau E."/>
            <person name="Gerard E."/>
            <person name="Loussert C."/>
            <person name="Novelo E."/>
            <person name="Zivanovic Y."/>
            <person name="Lopez-Garcia P."/>
        </authorList>
    </citation>
    <scope>NUCLEOTIDE SEQUENCE [LARGE SCALE GENOMIC DNA]</scope>
    <source>
        <strain evidence="13 14">D10</strain>
    </source>
</reference>
<dbReference type="FunFam" id="3.40.50.620:FF:000019">
    <property type="entry name" value="Argininosuccinate synthase"/>
    <property type="match status" value="1"/>
</dbReference>
<dbReference type="Gene3D" id="3.40.50.620">
    <property type="entry name" value="HUPs"/>
    <property type="match status" value="1"/>
</dbReference>
<dbReference type="GO" id="GO:0000050">
    <property type="term" value="P:urea cycle"/>
    <property type="evidence" value="ECO:0007669"/>
    <property type="project" value="TreeGrafter"/>
</dbReference>
<name>A0A1J0AB78_9CYAN</name>
<evidence type="ECO:0000256" key="3">
    <source>
        <dbReference type="ARBA" id="ARBA00012286"/>
    </source>
</evidence>
<feature type="binding site" evidence="10">
    <location>
        <position position="137"/>
    </location>
    <ligand>
        <name>L-aspartate</name>
        <dbReference type="ChEBI" id="CHEBI:29991"/>
    </ligand>
</feature>
<keyword evidence="14" id="KW-1185">Reference proteome</keyword>
<evidence type="ECO:0000256" key="1">
    <source>
        <dbReference type="ARBA" id="ARBA00004967"/>
    </source>
</evidence>
<dbReference type="Gene3D" id="3.90.1260.10">
    <property type="entry name" value="Argininosuccinate synthetase, chain A, domain 2"/>
    <property type="match status" value="1"/>
</dbReference>
<evidence type="ECO:0000259" key="12">
    <source>
        <dbReference type="Pfam" id="PF20979"/>
    </source>
</evidence>
<evidence type="ECO:0000313" key="13">
    <source>
        <dbReference type="EMBL" id="APB33186.1"/>
    </source>
</evidence>
<keyword evidence="7 10" id="KW-0028">Amino-acid biosynthesis</keyword>
<dbReference type="GO" id="GO:0006526">
    <property type="term" value="P:L-arginine biosynthetic process"/>
    <property type="evidence" value="ECO:0007669"/>
    <property type="project" value="UniProtKB-UniRule"/>
</dbReference>
<dbReference type="InterPro" id="IPR024074">
    <property type="entry name" value="AS_cat/multimer_dom_body"/>
</dbReference>
<feature type="binding site" evidence="10">
    <location>
        <position position="141"/>
    </location>
    <ligand>
        <name>L-aspartate</name>
        <dbReference type="ChEBI" id="CHEBI:29991"/>
    </ligand>
</feature>
<feature type="domain" description="Arginosuccinate synthase-like N-terminal" evidence="11">
    <location>
        <begin position="6"/>
        <end position="181"/>
    </location>
</feature>
<organism evidence="13 14">
    <name type="scientific">Gloeomargarita lithophora Alchichica-D10</name>
    <dbReference type="NCBI Taxonomy" id="1188229"/>
    <lineage>
        <taxon>Bacteria</taxon>
        <taxon>Bacillati</taxon>
        <taxon>Cyanobacteriota</taxon>
        <taxon>Cyanophyceae</taxon>
        <taxon>Gloeomargaritales</taxon>
        <taxon>Gloeomargaritaceae</taxon>
        <taxon>Gloeomargarita</taxon>
    </lineage>
</organism>
<keyword evidence="6 10" id="KW-0436">Ligase</keyword>
<dbReference type="AlphaFoldDB" id="A0A1J0AB78"/>
<dbReference type="InterPro" id="IPR048268">
    <property type="entry name" value="Arginosuc_syn_C"/>
</dbReference>
<dbReference type="KEGG" id="glt:GlitD10_0870"/>
<dbReference type="Gene3D" id="1.20.5.470">
    <property type="entry name" value="Single helix bin"/>
    <property type="match status" value="1"/>
</dbReference>
<comment type="similarity">
    <text evidence="10">Belongs to the argininosuccinate synthase family. Type 1 subfamily.</text>
</comment>
<dbReference type="PANTHER" id="PTHR11587">
    <property type="entry name" value="ARGININOSUCCINATE SYNTHASE"/>
    <property type="match status" value="1"/>
</dbReference>
<comment type="subcellular location">
    <subcellularLocation>
        <location evidence="10">Cytoplasm</location>
    </subcellularLocation>
</comment>
<comment type="subunit">
    <text evidence="2 10">Homotetramer.</text>
</comment>
<proteinExistence type="inferred from homology"/>
<evidence type="ECO:0000256" key="4">
    <source>
        <dbReference type="ARBA" id="ARBA00022490"/>
    </source>
</evidence>
<dbReference type="RefSeq" id="WP_071453810.1">
    <property type="nucleotide sequence ID" value="NZ_CP017675.1"/>
</dbReference>
<dbReference type="GO" id="GO:0005524">
    <property type="term" value="F:ATP binding"/>
    <property type="evidence" value="ECO:0007669"/>
    <property type="project" value="UniProtKB-UniRule"/>
</dbReference>
<keyword evidence="8 10" id="KW-0547">Nucleotide-binding</keyword>
<feature type="binding site" evidence="10">
    <location>
        <position position="145"/>
    </location>
    <ligand>
        <name>L-citrulline</name>
        <dbReference type="ChEBI" id="CHEBI:57743"/>
    </ligand>
</feature>
<dbReference type="InterPro" id="IPR018223">
    <property type="entry name" value="Arginosuc_synth_CS"/>
</dbReference>
<gene>
    <name evidence="10 13" type="primary">argG</name>
    <name evidence="13" type="ORF">GlitD10_0870</name>
</gene>
<dbReference type="EMBL" id="CP017675">
    <property type="protein sequence ID" value="APB33186.1"/>
    <property type="molecule type" value="Genomic_DNA"/>
</dbReference>
<dbReference type="EC" id="6.3.4.5" evidence="3 10"/>
<evidence type="ECO:0000259" key="11">
    <source>
        <dbReference type="Pfam" id="PF00764"/>
    </source>
</evidence>
<dbReference type="UniPathway" id="UPA00068">
    <property type="reaction ID" value="UER00113"/>
</dbReference>
<dbReference type="Pfam" id="PF00764">
    <property type="entry name" value="Arginosuc_synth"/>
    <property type="match status" value="1"/>
</dbReference>
<dbReference type="SUPFAM" id="SSF69864">
    <property type="entry name" value="Argininosuccinate synthetase, C-terminal domain"/>
    <property type="match status" value="1"/>
</dbReference>
<comment type="pathway">
    <text evidence="1 10">Amino-acid biosynthesis; L-arginine biosynthesis; L-arginine from L-ornithine and carbamoyl phosphate: step 2/3.</text>
</comment>
<accession>A0A1J0AB78</accession>
<evidence type="ECO:0000256" key="9">
    <source>
        <dbReference type="ARBA" id="ARBA00022840"/>
    </source>
</evidence>
<dbReference type="InterPro" id="IPR001518">
    <property type="entry name" value="Arginosuc_synth"/>
</dbReference>
<feature type="binding site" evidence="10">
    <location>
        <position position="135"/>
    </location>
    <ligand>
        <name>ATP</name>
        <dbReference type="ChEBI" id="CHEBI:30616"/>
    </ligand>
</feature>
<dbReference type="Pfam" id="PF20979">
    <property type="entry name" value="Arginosuc_syn_C"/>
    <property type="match status" value="1"/>
</dbReference>
<dbReference type="NCBIfam" id="TIGR00032">
    <property type="entry name" value="argG"/>
    <property type="match status" value="1"/>
</dbReference>
<evidence type="ECO:0000313" key="14">
    <source>
        <dbReference type="Proteomes" id="UP000180235"/>
    </source>
</evidence>
<dbReference type="InterPro" id="IPR023434">
    <property type="entry name" value="Arginosuc_synth_type_1_subfam"/>
</dbReference>
<evidence type="ECO:0000256" key="5">
    <source>
        <dbReference type="ARBA" id="ARBA00022571"/>
    </source>
</evidence>
<keyword evidence="5 10" id="KW-0055">Arginine biosynthesis</keyword>
<dbReference type="OrthoDB" id="9801641at2"/>
<dbReference type="PANTHER" id="PTHR11587:SF2">
    <property type="entry name" value="ARGININOSUCCINATE SYNTHASE"/>
    <property type="match status" value="1"/>
</dbReference>
<feature type="binding site" evidence="10">
    <location>
        <position position="141"/>
    </location>
    <ligand>
        <name>L-citrulline</name>
        <dbReference type="ChEBI" id="CHEBI:57743"/>
    </ligand>
</feature>
<dbReference type="GO" id="GO:0004055">
    <property type="term" value="F:argininosuccinate synthase activity"/>
    <property type="evidence" value="ECO:0007669"/>
    <property type="project" value="UniProtKB-UniRule"/>
</dbReference>
<evidence type="ECO:0000256" key="7">
    <source>
        <dbReference type="ARBA" id="ARBA00022605"/>
    </source>
</evidence>
<feature type="binding site" evidence="10">
    <location>
        <position position="105"/>
    </location>
    <ligand>
        <name>L-citrulline</name>
        <dbReference type="ChEBI" id="CHEBI:57743"/>
    </ligand>
</feature>
<dbReference type="GO" id="GO:0005737">
    <property type="term" value="C:cytoplasm"/>
    <property type="evidence" value="ECO:0007669"/>
    <property type="project" value="UniProtKB-SubCell"/>
</dbReference>
<dbReference type="FunFam" id="1.20.5.470:FF:000002">
    <property type="entry name" value="Argininosuccinate synthase"/>
    <property type="match status" value="1"/>
</dbReference>